<gene>
    <name evidence="3" type="ORF">ENQ76_08765</name>
</gene>
<dbReference type="InterPro" id="IPR012495">
    <property type="entry name" value="TadE-like_dom"/>
</dbReference>
<feature type="transmembrane region" description="Helical" evidence="1">
    <location>
        <begin position="101"/>
        <end position="122"/>
    </location>
</feature>
<evidence type="ECO:0000256" key="1">
    <source>
        <dbReference type="SAM" id="Phobius"/>
    </source>
</evidence>
<dbReference type="AlphaFoldDB" id="A0A7C2JY77"/>
<evidence type="ECO:0000259" key="2">
    <source>
        <dbReference type="Pfam" id="PF07811"/>
    </source>
</evidence>
<protein>
    <submittedName>
        <fullName evidence="3">Pilus assembly protein</fullName>
    </submittedName>
</protein>
<feature type="domain" description="TadE-like" evidence="2">
    <location>
        <begin position="93"/>
        <end position="134"/>
    </location>
</feature>
<keyword evidence="1" id="KW-0812">Transmembrane</keyword>
<sequence length="236" mass="25924">MLRFGNTAMSPICHLVRVTTRSSGRTNLAYVHRHKSQSGNSKPDFGCQTPAAHFWTRVQLRPGELDPLRPLTGPRPMLFVRPHRLTRETPRRGATLVETALTLPVFMLFLAAILEFGHYYLVAHTLNAAARRGAHWGSFQGASNSAVIARVKDILGKAFDANQASVVIKDASVFDGESVNPGSINFDSLPSIDLSTAEMGDFFAVQVQVPYDNVSLLPPFWVQGATVTGRAVMRHE</sequence>
<dbReference type="EMBL" id="DSOK01000250">
    <property type="protein sequence ID" value="HEN15544.1"/>
    <property type="molecule type" value="Genomic_DNA"/>
</dbReference>
<dbReference type="Pfam" id="PF07811">
    <property type="entry name" value="TadE"/>
    <property type="match status" value="1"/>
</dbReference>
<accession>A0A7C2JY77</accession>
<evidence type="ECO:0000313" key="3">
    <source>
        <dbReference type="EMBL" id="HEN15544.1"/>
    </source>
</evidence>
<keyword evidence="1" id="KW-1133">Transmembrane helix</keyword>
<comment type="caution">
    <text evidence="3">The sequence shown here is derived from an EMBL/GenBank/DDBJ whole genome shotgun (WGS) entry which is preliminary data.</text>
</comment>
<reference evidence="3" key="1">
    <citation type="journal article" date="2020" name="mSystems">
        <title>Genome- and Community-Level Interaction Insights into Carbon Utilization and Element Cycling Functions of Hydrothermarchaeota in Hydrothermal Sediment.</title>
        <authorList>
            <person name="Zhou Z."/>
            <person name="Liu Y."/>
            <person name="Xu W."/>
            <person name="Pan J."/>
            <person name="Luo Z.H."/>
            <person name="Li M."/>
        </authorList>
    </citation>
    <scope>NUCLEOTIDE SEQUENCE [LARGE SCALE GENOMIC DNA]</scope>
    <source>
        <strain evidence="3">SpSt-339</strain>
    </source>
</reference>
<proteinExistence type="predicted"/>
<organism evidence="3">
    <name type="scientific">Schlesneria paludicola</name>
    <dbReference type="NCBI Taxonomy" id="360056"/>
    <lineage>
        <taxon>Bacteria</taxon>
        <taxon>Pseudomonadati</taxon>
        <taxon>Planctomycetota</taxon>
        <taxon>Planctomycetia</taxon>
        <taxon>Planctomycetales</taxon>
        <taxon>Planctomycetaceae</taxon>
        <taxon>Schlesneria</taxon>
    </lineage>
</organism>
<name>A0A7C2JY77_9PLAN</name>
<keyword evidence="1" id="KW-0472">Membrane</keyword>